<dbReference type="Proteomes" id="UP001186944">
    <property type="component" value="Unassembled WGS sequence"/>
</dbReference>
<evidence type="ECO:0000256" key="1">
    <source>
        <dbReference type="SAM" id="MobiDB-lite"/>
    </source>
</evidence>
<dbReference type="PANTHER" id="PTHR23287:SF16">
    <property type="entry name" value="TECTONIN BETA-PROPELLER REPEAT-CONTAINING PROTEIN 2"/>
    <property type="match status" value="1"/>
</dbReference>
<dbReference type="PANTHER" id="PTHR23287">
    <property type="entry name" value="RUBY-EYE2-LIKE PROTEIN"/>
    <property type="match status" value="1"/>
</dbReference>
<feature type="region of interest" description="Disordered" evidence="1">
    <location>
        <begin position="1"/>
        <end position="22"/>
    </location>
</feature>
<dbReference type="EMBL" id="VSWD01000009">
    <property type="protein sequence ID" value="KAK3093298.1"/>
    <property type="molecule type" value="Genomic_DNA"/>
</dbReference>
<name>A0AA88XWP2_PINIB</name>
<proteinExistence type="predicted"/>
<evidence type="ECO:0000313" key="2">
    <source>
        <dbReference type="EMBL" id="KAK3093298.1"/>
    </source>
</evidence>
<gene>
    <name evidence="2" type="ORF">FSP39_013801</name>
</gene>
<reference evidence="2" key="1">
    <citation type="submission" date="2019-08" db="EMBL/GenBank/DDBJ databases">
        <title>The improved chromosome-level genome for the pearl oyster Pinctada fucata martensii using PacBio sequencing and Hi-C.</title>
        <authorList>
            <person name="Zheng Z."/>
        </authorList>
    </citation>
    <scope>NUCLEOTIDE SEQUENCE</scope>
    <source>
        <strain evidence="2">ZZ-2019</strain>
        <tissue evidence="2">Adductor muscle</tissue>
    </source>
</reference>
<dbReference type="InterPro" id="IPR036322">
    <property type="entry name" value="WD40_repeat_dom_sf"/>
</dbReference>
<organism evidence="2 3">
    <name type="scientific">Pinctada imbricata</name>
    <name type="common">Atlantic pearl-oyster</name>
    <name type="synonym">Pinctada martensii</name>
    <dbReference type="NCBI Taxonomy" id="66713"/>
    <lineage>
        <taxon>Eukaryota</taxon>
        <taxon>Metazoa</taxon>
        <taxon>Spiralia</taxon>
        <taxon>Lophotrochozoa</taxon>
        <taxon>Mollusca</taxon>
        <taxon>Bivalvia</taxon>
        <taxon>Autobranchia</taxon>
        <taxon>Pteriomorphia</taxon>
        <taxon>Pterioida</taxon>
        <taxon>Pterioidea</taxon>
        <taxon>Pteriidae</taxon>
        <taxon>Pinctada</taxon>
    </lineage>
</organism>
<dbReference type="InterPro" id="IPR015943">
    <property type="entry name" value="WD40/YVTN_repeat-like_dom_sf"/>
</dbReference>
<dbReference type="GO" id="GO:0005737">
    <property type="term" value="C:cytoplasm"/>
    <property type="evidence" value="ECO:0007669"/>
    <property type="project" value="GOC"/>
</dbReference>
<evidence type="ECO:0000313" key="3">
    <source>
        <dbReference type="Proteomes" id="UP001186944"/>
    </source>
</evidence>
<keyword evidence="3" id="KW-1185">Reference proteome</keyword>
<comment type="caution">
    <text evidence="2">The sequence shown here is derived from an EMBL/GenBank/DDBJ whole genome shotgun (WGS) entry which is preliminary data.</text>
</comment>
<dbReference type="AlphaFoldDB" id="A0AA88XWP2"/>
<sequence>MATSNDKSTAEGESNTPPIPVPREHKALDYLLSQIPKKAQKGMLVQCDLDLLCVDADSEYIVLGSNVGTLFLYSRKREVMERLKTNSHNDLITAVRLHHGLEHQVVAGTSKGIVYIFQLPSSLPGQNKRLQMFVVKDMHKHKITCCVWSLNGMKVFTGDDSGVVVSTEFDAYQGQCKSSVTLVERDSQIIQLHHAHKALLVSTNHRSFIFRPDADDHIIQVGQKERKIVGDFGACFIPAMCKPDDASAVCVKTRNESVEGGHGWKSHQYIFVQRTPSKGPS</sequence>
<dbReference type="GO" id="GO:0032527">
    <property type="term" value="P:protein exit from endoplasmic reticulum"/>
    <property type="evidence" value="ECO:0007669"/>
    <property type="project" value="TreeGrafter"/>
</dbReference>
<dbReference type="Gene3D" id="2.130.10.10">
    <property type="entry name" value="YVTN repeat-like/Quinoprotein amine dehydrogenase"/>
    <property type="match status" value="1"/>
</dbReference>
<dbReference type="SUPFAM" id="SSF50978">
    <property type="entry name" value="WD40 repeat-like"/>
    <property type="match status" value="1"/>
</dbReference>
<feature type="compositionally biased region" description="Polar residues" evidence="1">
    <location>
        <begin position="1"/>
        <end position="16"/>
    </location>
</feature>
<protein>
    <submittedName>
        <fullName evidence="2">Uncharacterized protein</fullName>
    </submittedName>
</protein>
<accession>A0AA88XWP2</accession>